<keyword evidence="2" id="KW-1185">Reference proteome</keyword>
<name>A0A2G9QIS9_AQUCT</name>
<evidence type="ECO:0000313" key="1">
    <source>
        <dbReference type="EMBL" id="PIO15519.1"/>
    </source>
</evidence>
<gene>
    <name evidence="1" type="ORF">AB205_0205690</name>
</gene>
<dbReference type="EMBL" id="KV980904">
    <property type="protein sequence ID" value="PIO15519.1"/>
    <property type="molecule type" value="Genomic_DNA"/>
</dbReference>
<protein>
    <submittedName>
        <fullName evidence="1">Uncharacterized protein</fullName>
    </submittedName>
</protein>
<sequence length="105" mass="12091">MLELHVTPCFRVFRDGTDTTYATLILSHLCGFKHHMHFSRSSLHCRMLVCAVRCSSLRSPSQLPGQAPWLTPGFVLSHGPSFGYHMHLTPEEWIEVHETQRRAYL</sequence>
<evidence type="ECO:0000313" key="2">
    <source>
        <dbReference type="Proteomes" id="UP000228934"/>
    </source>
</evidence>
<feature type="non-terminal residue" evidence="1">
    <location>
        <position position="105"/>
    </location>
</feature>
<dbReference type="Proteomes" id="UP000228934">
    <property type="component" value="Unassembled WGS sequence"/>
</dbReference>
<proteinExistence type="predicted"/>
<organism evidence="1 2">
    <name type="scientific">Aquarana catesbeiana</name>
    <name type="common">American bullfrog</name>
    <name type="synonym">Rana catesbeiana</name>
    <dbReference type="NCBI Taxonomy" id="8400"/>
    <lineage>
        <taxon>Eukaryota</taxon>
        <taxon>Metazoa</taxon>
        <taxon>Chordata</taxon>
        <taxon>Craniata</taxon>
        <taxon>Vertebrata</taxon>
        <taxon>Euteleostomi</taxon>
        <taxon>Amphibia</taxon>
        <taxon>Batrachia</taxon>
        <taxon>Anura</taxon>
        <taxon>Neobatrachia</taxon>
        <taxon>Ranoidea</taxon>
        <taxon>Ranidae</taxon>
        <taxon>Aquarana</taxon>
    </lineage>
</organism>
<accession>A0A2G9QIS9</accession>
<dbReference type="AlphaFoldDB" id="A0A2G9QIS9"/>
<reference evidence="2" key="1">
    <citation type="journal article" date="2017" name="Nat. Commun.">
        <title>The North American bullfrog draft genome provides insight into hormonal regulation of long noncoding RNA.</title>
        <authorList>
            <person name="Hammond S.A."/>
            <person name="Warren R.L."/>
            <person name="Vandervalk B.P."/>
            <person name="Kucuk E."/>
            <person name="Khan H."/>
            <person name="Gibb E.A."/>
            <person name="Pandoh P."/>
            <person name="Kirk H."/>
            <person name="Zhao Y."/>
            <person name="Jones M."/>
            <person name="Mungall A.J."/>
            <person name="Coope R."/>
            <person name="Pleasance S."/>
            <person name="Moore R.A."/>
            <person name="Holt R.A."/>
            <person name="Round J.M."/>
            <person name="Ohora S."/>
            <person name="Walle B.V."/>
            <person name="Veldhoen N."/>
            <person name="Helbing C.C."/>
            <person name="Birol I."/>
        </authorList>
    </citation>
    <scope>NUCLEOTIDE SEQUENCE [LARGE SCALE GENOMIC DNA]</scope>
</reference>